<proteinExistence type="predicted"/>
<dbReference type="EMBL" id="GGEC01033873">
    <property type="protein sequence ID" value="MBX14357.1"/>
    <property type="molecule type" value="Transcribed_RNA"/>
</dbReference>
<sequence>MPSKLTQPQASINNLPSAYLNVQIQKFYAQRYTLIISLEPILYIQHARRLFVLPSSFIFFFF</sequence>
<reference evidence="1" key="1">
    <citation type="submission" date="2018-02" db="EMBL/GenBank/DDBJ databases">
        <title>Rhizophora mucronata_Transcriptome.</title>
        <authorList>
            <person name="Meera S.P."/>
            <person name="Sreeshan A."/>
            <person name="Augustine A."/>
        </authorList>
    </citation>
    <scope>NUCLEOTIDE SEQUENCE</scope>
    <source>
        <tissue evidence="1">Leaf</tissue>
    </source>
</reference>
<dbReference type="AlphaFoldDB" id="A0A2P2L8Q6"/>
<name>A0A2P2L8Q6_RHIMU</name>
<accession>A0A2P2L8Q6</accession>
<organism evidence="1">
    <name type="scientific">Rhizophora mucronata</name>
    <name type="common">Asiatic mangrove</name>
    <dbReference type="NCBI Taxonomy" id="61149"/>
    <lineage>
        <taxon>Eukaryota</taxon>
        <taxon>Viridiplantae</taxon>
        <taxon>Streptophyta</taxon>
        <taxon>Embryophyta</taxon>
        <taxon>Tracheophyta</taxon>
        <taxon>Spermatophyta</taxon>
        <taxon>Magnoliopsida</taxon>
        <taxon>eudicotyledons</taxon>
        <taxon>Gunneridae</taxon>
        <taxon>Pentapetalae</taxon>
        <taxon>rosids</taxon>
        <taxon>fabids</taxon>
        <taxon>Malpighiales</taxon>
        <taxon>Rhizophoraceae</taxon>
        <taxon>Rhizophora</taxon>
    </lineage>
</organism>
<protein>
    <submittedName>
        <fullName evidence="1">Uncharacterized protein</fullName>
    </submittedName>
</protein>
<evidence type="ECO:0000313" key="1">
    <source>
        <dbReference type="EMBL" id="MBX14357.1"/>
    </source>
</evidence>